<dbReference type="PROSITE" id="PS00463">
    <property type="entry name" value="ZN2_CY6_FUNGAL_1"/>
    <property type="match status" value="1"/>
</dbReference>
<gene>
    <name evidence="6" type="ORF">BCR39DRAFT_31729</name>
</gene>
<dbReference type="GO" id="GO:0008270">
    <property type="term" value="F:zinc ion binding"/>
    <property type="evidence" value="ECO:0007669"/>
    <property type="project" value="InterPro"/>
</dbReference>
<keyword evidence="2" id="KW-0539">Nucleus</keyword>
<dbReference type="SUPFAM" id="SSF57701">
    <property type="entry name" value="Zn2/Cys6 DNA-binding domain"/>
    <property type="match status" value="1"/>
</dbReference>
<evidence type="ECO:0000256" key="4">
    <source>
        <dbReference type="SAM" id="MobiDB-lite"/>
    </source>
</evidence>
<feature type="domain" description="Zn(2)-C6 fungal-type" evidence="5">
    <location>
        <begin position="19"/>
        <end position="49"/>
    </location>
</feature>
<evidence type="ECO:0000256" key="1">
    <source>
        <dbReference type="ARBA" id="ARBA00004123"/>
    </source>
</evidence>
<dbReference type="GO" id="GO:0005634">
    <property type="term" value="C:nucleus"/>
    <property type="evidence" value="ECO:0007669"/>
    <property type="project" value="UniProtKB-SubCell"/>
</dbReference>
<dbReference type="Pfam" id="PF11951">
    <property type="entry name" value="Fungal_trans_2"/>
    <property type="match status" value="1"/>
</dbReference>
<reference evidence="6 7" key="1">
    <citation type="submission" date="2016-07" db="EMBL/GenBank/DDBJ databases">
        <title>Pervasive Adenine N6-methylation of Active Genes in Fungi.</title>
        <authorList>
            <consortium name="DOE Joint Genome Institute"/>
            <person name="Mondo S.J."/>
            <person name="Dannebaum R.O."/>
            <person name="Kuo R.C."/>
            <person name="Labutti K."/>
            <person name="Haridas S."/>
            <person name="Kuo A."/>
            <person name="Salamov A."/>
            <person name="Ahrendt S.R."/>
            <person name="Lipzen A."/>
            <person name="Sullivan W."/>
            <person name="Andreopoulos W.B."/>
            <person name="Clum A."/>
            <person name="Lindquist E."/>
            <person name="Daum C."/>
            <person name="Ramamoorthy G.K."/>
            <person name="Gryganskyi A."/>
            <person name="Culley D."/>
            <person name="Magnuson J.K."/>
            <person name="James T.Y."/>
            <person name="O'Malley M.A."/>
            <person name="Stajich J.E."/>
            <person name="Spatafora J.W."/>
            <person name="Visel A."/>
            <person name="Grigoriev I.V."/>
        </authorList>
    </citation>
    <scope>NUCLEOTIDE SEQUENCE [LARGE SCALE GENOMIC DNA]</scope>
    <source>
        <strain evidence="6 7">68-887.2</strain>
    </source>
</reference>
<evidence type="ECO:0000313" key="7">
    <source>
        <dbReference type="Proteomes" id="UP000193986"/>
    </source>
</evidence>
<feature type="region of interest" description="Disordered" evidence="4">
    <location>
        <begin position="60"/>
        <end position="99"/>
    </location>
</feature>
<dbReference type="SMART" id="SM00066">
    <property type="entry name" value="GAL4"/>
    <property type="match status" value="1"/>
</dbReference>
<proteinExistence type="predicted"/>
<dbReference type="Gene3D" id="4.10.240.10">
    <property type="entry name" value="Zn(2)-C6 fungal-type DNA-binding domain"/>
    <property type="match status" value="1"/>
</dbReference>
<organism evidence="6 7">
    <name type="scientific">Naematelia encephala</name>
    <dbReference type="NCBI Taxonomy" id="71784"/>
    <lineage>
        <taxon>Eukaryota</taxon>
        <taxon>Fungi</taxon>
        <taxon>Dikarya</taxon>
        <taxon>Basidiomycota</taxon>
        <taxon>Agaricomycotina</taxon>
        <taxon>Tremellomycetes</taxon>
        <taxon>Tremellales</taxon>
        <taxon>Naemateliaceae</taxon>
        <taxon>Naematelia</taxon>
    </lineage>
</organism>
<name>A0A1Y2BLW3_9TREE</name>
<dbReference type="EMBL" id="MCFC01000001">
    <property type="protein sequence ID" value="ORY35758.1"/>
    <property type="molecule type" value="Genomic_DNA"/>
</dbReference>
<protein>
    <submittedName>
        <fullName evidence="6">Fungal-specific transcription factor domain-domain-containing protein</fullName>
    </submittedName>
</protein>
<dbReference type="PANTHER" id="PTHR37534:SF7">
    <property type="entry name" value="TRANSCRIPTIONAL ACTIVATOR PROTEIN UGA3"/>
    <property type="match status" value="1"/>
</dbReference>
<dbReference type="GO" id="GO:0000976">
    <property type="term" value="F:transcription cis-regulatory region binding"/>
    <property type="evidence" value="ECO:0007669"/>
    <property type="project" value="TreeGrafter"/>
</dbReference>
<dbReference type="PROSITE" id="PS50048">
    <property type="entry name" value="ZN2_CY6_FUNGAL_2"/>
    <property type="match status" value="1"/>
</dbReference>
<dbReference type="GO" id="GO:0000981">
    <property type="term" value="F:DNA-binding transcription factor activity, RNA polymerase II-specific"/>
    <property type="evidence" value="ECO:0007669"/>
    <property type="project" value="InterPro"/>
</dbReference>
<evidence type="ECO:0000256" key="3">
    <source>
        <dbReference type="SAM" id="Coils"/>
    </source>
</evidence>
<feature type="coiled-coil region" evidence="3">
    <location>
        <begin position="467"/>
        <end position="494"/>
    </location>
</feature>
<accession>A0A1Y2BLW3</accession>
<keyword evidence="7" id="KW-1185">Reference proteome</keyword>
<dbReference type="PANTHER" id="PTHR37534">
    <property type="entry name" value="TRANSCRIPTIONAL ACTIVATOR PROTEIN UGA3"/>
    <property type="match status" value="1"/>
</dbReference>
<evidence type="ECO:0000259" key="5">
    <source>
        <dbReference type="PROSITE" id="PS50048"/>
    </source>
</evidence>
<dbReference type="Proteomes" id="UP000193986">
    <property type="component" value="Unassembled WGS sequence"/>
</dbReference>
<comment type="subcellular location">
    <subcellularLocation>
        <location evidence="1">Nucleus</location>
    </subcellularLocation>
</comment>
<dbReference type="InterPro" id="IPR001138">
    <property type="entry name" value="Zn2Cys6_DnaBD"/>
</dbReference>
<dbReference type="GO" id="GO:0045944">
    <property type="term" value="P:positive regulation of transcription by RNA polymerase II"/>
    <property type="evidence" value="ECO:0007669"/>
    <property type="project" value="TreeGrafter"/>
</dbReference>
<evidence type="ECO:0000313" key="6">
    <source>
        <dbReference type="EMBL" id="ORY35758.1"/>
    </source>
</evidence>
<dbReference type="STRING" id="71784.A0A1Y2BLW3"/>
<dbReference type="AlphaFoldDB" id="A0A1Y2BLW3"/>
<dbReference type="InterPro" id="IPR036864">
    <property type="entry name" value="Zn2-C6_fun-type_DNA-bd_sf"/>
</dbReference>
<dbReference type="InterPro" id="IPR021858">
    <property type="entry name" value="Fun_TF"/>
</dbReference>
<dbReference type="InParanoid" id="A0A1Y2BLW3"/>
<dbReference type="OrthoDB" id="5419315at2759"/>
<comment type="caution">
    <text evidence="6">The sequence shown here is derived from an EMBL/GenBank/DDBJ whole genome shotgun (WGS) entry which is preliminary data.</text>
</comment>
<dbReference type="CDD" id="cd00067">
    <property type="entry name" value="GAL4"/>
    <property type="match status" value="1"/>
</dbReference>
<dbReference type="Pfam" id="PF00172">
    <property type="entry name" value="Zn_clus"/>
    <property type="match status" value="1"/>
</dbReference>
<feature type="compositionally biased region" description="Polar residues" evidence="4">
    <location>
        <begin position="67"/>
        <end position="79"/>
    </location>
</feature>
<keyword evidence="3" id="KW-0175">Coiled coil</keyword>
<sequence length="635" mass="70161">MSPDERAPKRRPVTRSRAGCLTCRKRRKLCDMSRPECHACKRLSMVCVWPAIRHIASDPAHGRQPELTFSSQASPSNPFEPSPTSSSHEHHLSPGTISHRNHQSSLFAVDGTANLTGSEQGGITIGFPLTPNLRFRGPAEPLSMPGPSTILALGNVSTQVMDTFPEQDMGFGDSNMFPLDDATLQLWAADCLPSLGDVQASNPFDALSSILFPPNPVPSSSIQIMAASPPPSPTLTNTESHNAMLHHYKESLSSLVSCSGEQAPNAFDAFTTMANAAMSSPAGQGLHLSILAWAGRHMVNQGQPKYEAVSERLGSQAAQIIMEKLGNGRDPAKMEEQELLTLFAGLLMLVQFKICRGDVWGFDIYIDQLSRLTIVLYPLNTPRNDLTNIQFQLFENLVYHDTVSSSLLTRGPMVSNSLLFAYARPAIDGLHTLTGVSLQSFCIMHQIADLIRQKQEHTRSGWTDEDLADFLGRAESLEKDLEKEKKRLDALIRSKPNLVSHRYFHEAFRIACLLQLNSFVLGQAPSSLNIRFLVRRSLSLLETMESLNLPGFCSAHWVIFTTAVCAAPKGQALAEADERARADKLYDRTINDLAFLNTSRSRKIVHDVWAKNQNGQTLVDWLDVLGEYSWEIIFA</sequence>
<evidence type="ECO:0000256" key="2">
    <source>
        <dbReference type="ARBA" id="ARBA00023242"/>
    </source>
</evidence>